<reference evidence="4 5" key="1">
    <citation type="submission" date="2020-07" db="EMBL/GenBank/DDBJ databases">
        <title>Genomic Encyclopedia of Type Strains, Phase IV (KMG-IV): sequencing the most valuable type-strain genomes for metagenomic binning, comparative biology and taxonomic classification.</title>
        <authorList>
            <person name="Goeker M."/>
        </authorList>
    </citation>
    <scope>NUCLEOTIDE SEQUENCE [LARGE SCALE GENOMIC DNA]</scope>
    <source>
        <strain evidence="4 5">DSM 45533</strain>
    </source>
</reference>
<comment type="caution">
    <text evidence="4">The sequence shown here is derived from an EMBL/GenBank/DDBJ whole genome shotgun (WGS) entry which is preliminary data.</text>
</comment>
<evidence type="ECO:0000256" key="1">
    <source>
        <dbReference type="ARBA" id="ARBA00009353"/>
    </source>
</evidence>
<accession>A0A7W0HN45</accession>
<dbReference type="Pfam" id="PF08338">
    <property type="entry name" value="DUF1731"/>
    <property type="match status" value="1"/>
</dbReference>
<evidence type="ECO:0000313" key="5">
    <source>
        <dbReference type="Proteomes" id="UP000530928"/>
    </source>
</evidence>
<name>A0A7W0HN45_9ACTN</name>
<dbReference type="InterPro" id="IPR013549">
    <property type="entry name" value="DUF1731"/>
</dbReference>
<dbReference type="EMBL" id="JACDUR010000001">
    <property type="protein sequence ID" value="MBA2889419.1"/>
    <property type="molecule type" value="Genomic_DNA"/>
</dbReference>
<dbReference type="Proteomes" id="UP000530928">
    <property type="component" value="Unassembled WGS sequence"/>
</dbReference>
<feature type="domain" description="NAD-dependent epimerase/dehydratase" evidence="2">
    <location>
        <begin position="3"/>
        <end position="127"/>
    </location>
</feature>
<dbReference type="AlphaFoldDB" id="A0A7W0HN45"/>
<evidence type="ECO:0008006" key="6">
    <source>
        <dbReference type="Google" id="ProtNLM"/>
    </source>
</evidence>
<dbReference type="InterPro" id="IPR010099">
    <property type="entry name" value="SDR39U1"/>
</dbReference>
<evidence type="ECO:0000259" key="2">
    <source>
        <dbReference type="Pfam" id="PF01370"/>
    </source>
</evidence>
<dbReference type="InterPro" id="IPR036291">
    <property type="entry name" value="NAD(P)-bd_dom_sf"/>
</dbReference>
<comment type="similarity">
    <text evidence="1">Belongs to the NAD(P)-dependent epimerase/dehydratase family. SDR39U1 subfamily.</text>
</comment>
<protein>
    <recommendedName>
        <fullName evidence="6">TIGR01777 family protein</fullName>
    </recommendedName>
</protein>
<dbReference type="NCBIfam" id="TIGR01777">
    <property type="entry name" value="yfcH"/>
    <property type="match status" value="1"/>
</dbReference>
<sequence length="293" mass="31145">MAIVVAGASGLLGTALIGGLRAAGLQVTRLVRQAPASPDEARWDPGSGHVDDGVLRGAEGVVCLSGTPINRRWSEDAKRDIVQSRLRSVGTLRQAIERLDDPPGVFVTASGVDFYGDTGELTIDESAPKGHGFLADLCEQWEAAADTSATRNAQLRTGLVLTGKGGALKPMLPIFKMGLGAPLGNGRQWWSWITVDDWVQATVHILKNPEISGPVNLTGVNPVTNREFSQILAKSLKRPMMPIPVPKTALKLGLGDFGDEALLSSHRIIPKKLVDSGYAFAHTHLDQALAAVL</sequence>
<dbReference type="RefSeq" id="WP_181608214.1">
    <property type="nucleotide sequence ID" value="NZ_BAABAM010000001.1"/>
</dbReference>
<gene>
    <name evidence="4" type="ORF">HNR30_000754</name>
</gene>
<dbReference type="Gene3D" id="3.40.50.720">
    <property type="entry name" value="NAD(P)-binding Rossmann-like Domain"/>
    <property type="match status" value="1"/>
</dbReference>
<dbReference type="SUPFAM" id="SSF51735">
    <property type="entry name" value="NAD(P)-binding Rossmann-fold domains"/>
    <property type="match status" value="1"/>
</dbReference>
<evidence type="ECO:0000259" key="3">
    <source>
        <dbReference type="Pfam" id="PF08338"/>
    </source>
</evidence>
<keyword evidence="5" id="KW-1185">Reference proteome</keyword>
<dbReference type="PANTHER" id="PTHR11092:SF0">
    <property type="entry name" value="EPIMERASE FAMILY PROTEIN SDR39U1"/>
    <property type="match status" value="1"/>
</dbReference>
<feature type="domain" description="DUF1731" evidence="3">
    <location>
        <begin position="245"/>
        <end position="291"/>
    </location>
</feature>
<proteinExistence type="inferred from homology"/>
<dbReference type="Pfam" id="PF01370">
    <property type="entry name" value="Epimerase"/>
    <property type="match status" value="1"/>
</dbReference>
<evidence type="ECO:0000313" key="4">
    <source>
        <dbReference type="EMBL" id="MBA2889419.1"/>
    </source>
</evidence>
<organism evidence="4 5">
    <name type="scientific">Nonomuraea soli</name>
    <dbReference type="NCBI Taxonomy" id="1032476"/>
    <lineage>
        <taxon>Bacteria</taxon>
        <taxon>Bacillati</taxon>
        <taxon>Actinomycetota</taxon>
        <taxon>Actinomycetes</taxon>
        <taxon>Streptosporangiales</taxon>
        <taxon>Streptosporangiaceae</taxon>
        <taxon>Nonomuraea</taxon>
    </lineage>
</organism>
<dbReference type="PANTHER" id="PTHR11092">
    <property type="entry name" value="SUGAR NUCLEOTIDE EPIMERASE RELATED"/>
    <property type="match status" value="1"/>
</dbReference>
<dbReference type="InterPro" id="IPR001509">
    <property type="entry name" value="Epimerase_deHydtase"/>
</dbReference>